<accession>A0ABU4SI68</accession>
<comment type="caution">
    <text evidence="1">The sequence shown here is derived from an EMBL/GenBank/DDBJ whole genome shotgun (WGS) entry which is preliminary data.</text>
</comment>
<protein>
    <submittedName>
        <fullName evidence="1">Uncharacterized protein</fullName>
    </submittedName>
</protein>
<keyword evidence="2" id="KW-1185">Reference proteome</keyword>
<dbReference type="Proteomes" id="UP001271640">
    <property type="component" value="Unassembled WGS sequence"/>
</dbReference>
<evidence type="ECO:0000313" key="2">
    <source>
        <dbReference type="Proteomes" id="UP001271640"/>
    </source>
</evidence>
<dbReference type="RefSeq" id="WP_319925092.1">
    <property type="nucleotide sequence ID" value="NZ_VCDP01000010.1"/>
</dbReference>
<name>A0ABU4SI68_9GAMM</name>
<dbReference type="EMBL" id="VCDP01000010">
    <property type="protein sequence ID" value="MDX7998352.1"/>
    <property type="molecule type" value="Genomic_DNA"/>
</dbReference>
<proteinExistence type="predicted"/>
<reference evidence="2" key="1">
    <citation type="journal article" date="2024" name="Toxins">
        <title>Genome Sequence Analysis of Native Xenorhabdus Strains Isolated from Entomopathogenic Nematodes in Argentina.</title>
        <authorList>
            <person name="Palma L."/>
            <person name="Frizzo L."/>
            <person name="Kaiser S."/>
            <person name="Berry C."/>
            <person name="Caballero P."/>
            <person name="Bode H.B."/>
            <person name="Del Valle E.E."/>
        </authorList>
    </citation>
    <scope>NUCLEOTIDE SEQUENCE [LARGE SCALE GENOMIC DNA]</scope>
    <source>
        <strain evidence="2">Reich</strain>
    </source>
</reference>
<gene>
    <name evidence="1" type="ORF">FE394_03855</name>
</gene>
<sequence>MKTSLYIMIFIMLFFVFKANSVGLIEGKTDYDDIHNEAKNNHFRDNFAQNYNTTFESLNDYDDLDIEVVGNQCMYKIGEKKFSLTPKGKHVETLEDSNAFFGGCAAVSKYVIWEIKLSNSILESKSCNIKLNTYLPSSGAYFVWQTVVNVDTDNCPFEITAYCNEGNCLNHHVNSSDTNEPNKIAITIKSKNEWNPPKITFPPWGYQVAKNYITVTGKGLMSDNSLPSLVTSFDDNVYETHSTGPDEWAADVWVNCNLAGALISIKDIENSDVTVNGVICGAEITSMTQDQIILAGKYSLSGTAFGFTPDDARNSVRLSITGYKAYNSVYSPTKVYTPTKFDFKEGTWSIDDLDAVCGIGYIASLPNSNDVDYSVFPCPSKITYPANNYSAPKNYITVKGKGLMSDGSLPSLLTDFDDNVYETHSTGSDEWTADVWVNCGITGVISIKDVENTGVTVNGSICGATISSIQDGQYIIGGHYNLTGTINSKTPEDTKNLVIDITGYNADGSIYSPTKSYTPVIHIKYGEWIANELYAVCSINYTASVSGDIYLQFMGSSFFSNFSGKGKVDYNTLSCPKIIEPTNYGIISSTTENTQNFSIEGTDALTSDNPTVTINSVRQPSQILYPDDSNNGKWTVEANNIIVGFITIQASDYRTEETTGNQVEALISKIFSVENKKNGVFTYFQGTSMPYAQEKNFTPKVSILMNGTKVEEKNTDIQGDWTSTQQYYAKRGTYVFTFGESTDNDNYKREGKKKIQCVGEKGGMKCTKQE</sequence>
<organism evidence="1 2">
    <name type="scientific">Xenorhabdus littoralis</name>
    <dbReference type="NCBI Taxonomy" id="2582835"/>
    <lineage>
        <taxon>Bacteria</taxon>
        <taxon>Pseudomonadati</taxon>
        <taxon>Pseudomonadota</taxon>
        <taxon>Gammaproteobacteria</taxon>
        <taxon>Enterobacterales</taxon>
        <taxon>Morganellaceae</taxon>
        <taxon>Xenorhabdus</taxon>
    </lineage>
</organism>
<evidence type="ECO:0000313" key="1">
    <source>
        <dbReference type="EMBL" id="MDX7998352.1"/>
    </source>
</evidence>